<reference evidence="4 5" key="1">
    <citation type="submission" date="2021-01" db="EMBL/GenBank/DDBJ databases">
        <title>Genome public.</title>
        <authorList>
            <person name="Liu C."/>
            <person name="Sun Q."/>
        </authorList>
    </citation>
    <scope>NUCLEOTIDE SEQUENCE [LARGE SCALE GENOMIC DNA]</scope>
    <source>
        <strain evidence="4 5">YIM B02564</strain>
    </source>
</reference>
<dbReference type="InterPro" id="IPR008308">
    <property type="entry name" value="YpbB-like"/>
</dbReference>
<accession>A0ABS1TUY0</accession>
<evidence type="ECO:0000256" key="2">
    <source>
        <dbReference type="ARBA" id="ARBA00023163"/>
    </source>
</evidence>
<dbReference type="Pfam" id="PF14493">
    <property type="entry name" value="HTH_40"/>
    <property type="match status" value="1"/>
</dbReference>
<keyword evidence="2" id="KW-0804">Transcription</keyword>
<comment type="caution">
    <text evidence="4">The sequence shown here is derived from an EMBL/GenBank/DDBJ whole genome shotgun (WGS) entry which is preliminary data.</text>
</comment>
<dbReference type="Proteomes" id="UP000623967">
    <property type="component" value="Unassembled WGS sequence"/>
</dbReference>
<keyword evidence="1" id="KW-0805">Transcription regulation</keyword>
<dbReference type="EMBL" id="JAESWB010000278">
    <property type="protein sequence ID" value="MBL4954101.1"/>
    <property type="molecule type" value="Genomic_DNA"/>
</dbReference>
<evidence type="ECO:0000256" key="1">
    <source>
        <dbReference type="ARBA" id="ARBA00023015"/>
    </source>
</evidence>
<proteinExistence type="predicted"/>
<evidence type="ECO:0000259" key="3">
    <source>
        <dbReference type="Pfam" id="PF14493"/>
    </source>
</evidence>
<feature type="domain" description="Helicase Helix-turn-helix" evidence="3">
    <location>
        <begin position="253"/>
        <end position="339"/>
    </location>
</feature>
<dbReference type="InterPro" id="IPR029491">
    <property type="entry name" value="Helicase_HTH"/>
</dbReference>
<dbReference type="InterPro" id="IPR016032">
    <property type="entry name" value="Sig_transdc_resp-reg_C-effctor"/>
</dbReference>
<keyword evidence="5" id="KW-1185">Reference proteome</keyword>
<dbReference type="SUPFAM" id="SSF46894">
    <property type="entry name" value="C-terminal effector domain of the bipartite response regulators"/>
    <property type="match status" value="1"/>
</dbReference>
<dbReference type="RefSeq" id="WP_202655359.1">
    <property type="nucleotide sequence ID" value="NZ_JAESWB010000278.1"/>
</dbReference>
<dbReference type="PIRSF" id="PIRSF021350">
    <property type="entry name" value="UCP021350"/>
    <property type="match status" value="1"/>
</dbReference>
<name>A0ABS1TUY0_9BACI</name>
<evidence type="ECO:0000313" key="4">
    <source>
        <dbReference type="EMBL" id="MBL4954101.1"/>
    </source>
</evidence>
<organism evidence="4 5">
    <name type="scientific">Neobacillus paridis</name>
    <dbReference type="NCBI Taxonomy" id="2803862"/>
    <lineage>
        <taxon>Bacteria</taxon>
        <taxon>Bacillati</taxon>
        <taxon>Bacillota</taxon>
        <taxon>Bacilli</taxon>
        <taxon>Bacillales</taxon>
        <taxon>Bacillaceae</taxon>
        <taxon>Neobacillus</taxon>
    </lineage>
</organism>
<sequence length="345" mass="40625">MVQLTSIILYCLKQLSKERTVYSIYHLLNGKKSSQTIQDAHLFSLKKFFGVLSPLSRDSYDSMIRTLQEQGYIINHGEQRFLLTSSGESFLNKHPILNELNGWEYHQITWPFWERLSLLIQVASNIVHQEKCYIPIQKNKDVHQWVKTVLKEMKVPKYDLGRMIYQELIACFEHNKTLDPSVLVFRLTGFQQIGLTPMQTAQKLSMNHFDYQLQFINIIHYMIRKIAEKPEQFPILSLLQQELRQQHELTQSSRKTWQLLIQGYSLEAIARLRKLRESTIEDHLVEIALYVNHFSIDPYVEQKLQEEILAVSRRIASRQLKLIKDQVNKASYFQIRLVLAKYGGS</sequence>
<evidence type="ECO:0000313" key="5">
    <source>
        <dbReference type="Proteomes" id="UP000623967"/>
    </source>
</evidence>
<gene>
    <name evidence="4" type="ORF">JK635_18200</name>
</gene>
<protein>
    <submittedName>
        <fullName evidence="4">Helix-turn-helix domain-containing protein</fullName>
    </submittedName>
</protein>